<dbReference type="HOGENOM" id="CLU_3308614_0_0_9"/>
<dbReference type="EMBL" id="ACIM02000001">
    <property type="protein sequence ID" value="EEW96279.1"/>
    <property type="molecule type" value="Genomic_DNA"/>
</dbReference>
<comment type="caution">
    <text evidence="1">The sequence shown here is derived from an EMBL/GenBank/DDBJ whole genome shotgun (WGS) entry which is preliminary data.</text>
</comment>
<dbReference type="STRING" id="592028.GCWU000321_00218"/>
<keyword evidence="2" id="KW-1185">Reference proteome</keyword>
<proteinExistence type="predicted"/>
<gene>
    <name evidence="1" type="ORF">GCWU000321_00218</name>
</gene>
<evidence type="ECO:0000313" key="1">
    <source>
        <dbReference type="EMBL" id="EEW96279.1"/>
    </source>
</evidence>
<evidence type="ECO:0000313" key="2">
    <source>
        <dbReference type="Proteomes" id="UP000004736"/>
    </source>
</evidence>
<sequence>MHKNKTLNLLAYDYQQIPLTVKNVQIAQKLPICAICTFI</sequence>
<protein>
    <submittedName>
        <fullName evidence="1">Uncharacterized protein</fullName>
    </submittedName>
</protein>
<organism evidence="1 2">
    <name type="scientific">Dialister invisus DSM 15470</name>
    <dbReference type="NCBI Taxonomy" id="592028"/>
    <lineage>
        <taxon>Bacteria</taxon>
        <taxon>Bacillati</taxon>
        <taxon>Bacillota</taxon>
        <taxon>Negativicutes</taxon>
        <taxon>Veillonellales</taxon>
        <taxon>Veillonellaceae</taxon>
        <taxon>Dialister</taxon>
    </lineage>
</organism>
<accession>C9LLA3</accession>
<reference evidence="1" key="1">
    <citation type="submission" date="2009-09" db="EMBL/GenBank/DDBJ databases">
        <authorList>
            <person name="Weinstock G."/>
            <person name="Sodergren E."/>
            <person name="Clifton S."/>
            <person name="Fulton L."/>
            <person name="Fulton B."/>
            <person name="Courtney L."/>
            <person name="Fronick C."/>
            <person name="Harrison M."/>
            <person name="Strong C."/>
            <person name="Farmer C."/>
            <person name="Delahaunty K."/>
            <person name="Markovic C."/>
            <person name="Hall O."/>
            <person name="Minx P."/>
            <person name="Tomlinson C."/>
            <person name="Mitreva M."/>
            <person name="Nelson J."/>
            <person name="Hou S."/>
            <person name="Wollam A."/>
            <person name="Pepin K.H."/>
            <person name="Johnson M."/>
            <person name="Bhonagiri V."/>
            <person name="Nash W.E."/>
            <person name="Warren W."/>
            <person name="Chinwalla A."/>
            <person name="Mardis E.R."/>
            <person name="Wilson R.K."/>
        </authorList>
    </citation>
    <scope>NUCLEOTIDE SEQUENCE [LARGE SCALE GENOMIC DNA]</scope>
    <source>
        <strain evidence="1">DSM 15470</strain>
    </source>
</reference>
<dbReference type="Proteomes" id="UP000004736">
    <property type="component" value="Unassembled WGS sequence"/>
</dbReference>
<name>C9LLA3_9FIRM</name>
<dbReference type="AlphaFoldDB" id="C9LLA3"/>